<evidence type="ECO:0000313" key="1">
    <source>
        <dbReference type="EMBL" id="HCT14601.1"/>
    </source>
</evidence>
<evidence type="ECO:0000313" key="2">
    <source>
        <dbReference type="Proteomes" id="UP000261739"/>
    </source>
</evidence>
<sequence length="126" mass="13876">MPAGTLARMLDILGGAFSALLDIDFVASLATRSATVHLSGPGSGRAARELLADPSPAWPGRVVRAQVETVDDGLRVSWYRWRRRTPSWSAYTGQLDRELARRYPELTVTVTKGRLPAAMVDERDRP</sequence>
<comment type="caution">
    <text evidence="1">The sequence shown here is derived from an EMBL/GenBank/DDBJ whole genome shotgun (WGS) entry which is preliminary data.</text>
</comment>
<dbReference type="AlphaFoldDB" id="A0A3D4T010"/>
<gene>
    <name evidence="1" type="ORF">DIW82_07375</name>
</gene>
<proteinExistence type="predicted"/>
<organism evidence="1 2">
    <name type="scientific">Corynebacterium nuruki</name>
    <dbReference type="NCBI Taxonomy" id="1032851"/>
    <lineage>
        <taxon>Bacteria</taxon>
        <taxon>Bacillati</taxon>
        <taxon>Actinomycetota</taxon>
        <taxon>Actinomycetes</taxon>
        <taxon>Mycobacteriales</taxon>
        <taxon>Corynebacteriaceae</taxon>
        <taxon>Corynebacterium</taxon>
    </lineage>
</organism>
<name>A0A3D4T010_9CORY</name>
<dbReference type="EMBL" id="DQID01000191">
    <property type="protein sequence ID" value="HCT14601.1"/>
    <property type="molecule type" value="Genomic_DNA"/>
</dbReference>
<dbReference type="Proteomes" id="UP000261739">
    <property type="component" value="Unassembled WGS sequence"/>
</dbReference>
<accession>A0A3D4T010</accession>
<reference evidence="1 2" key="1">
    <citation type="journal article" date="2018" name="Nat. Biotechnol.">
        <title>A standardized bacterial taxonomy based on genome phylogeny substantially revises the tree of life.</title>
        <authorList>
            <person name="Parks D.H."/>
            <person name="Chuvochina M."/>
            <person name="Waite D.W."/>
            <person name="Rinke C."/>
            <person name="Skarshewski A."/>
            <person name="Chaumeil P.A."/>
            <person name="Hugenholtz P."/>
        </authorList>
    </citation>
    <scope>NUCLEOTIDE SEQUENCE [LARGE SCALE GENOMIC DNA]</scope>
    <source>
        <strain evidence="1">UBA11247</strain>
    </source>
</reference>
<protein>
    <submittedName>
        <fullName evidence="1">Uncharacterized protein</fullName>
    </submittedName>
</protein>